<dbReference type="PANTHER" id="PTHR48207">
    <property type="entry name" value="SUCCINATE--HYDROXYMETHYLGLUTARATE COA-TRANSFERASE"/>
    <property type="match status" value="1"/>
</dbReference>
<evidence type="ECO:0000313" key="3">
    <source>
        <dbReference type="EMBL" id="CAI8034040.1"/>
    </source>
</evidence>
<dbReference type="EMBL" id="CASHTH010002708">
    <property type="protein sequence ID" value="CAI8034040.1"/>
    <property type="molecule type" value="Genomic_DNA"/>
</dbReference>
<sequence length="420" mass="47106">MTVVWAGTYCATLLADLGAEVIRLESIKRLPPITRGYIPFPPKEAIEGLPAFVAAMPGREPGKRPWNRYPLFNAHGRNKLGITVDLTQPSGMDIFERLVAVSDAFVENNVTETMDKLGISYEMMRKINPRIIMLRMPAYGNSGAYRDHRSLGVHMEGVIGHTILRGYEDMDQSSSTNVFAADAAGGAQGAFAMLAALHFRKRTGKGQLIELAQAENMIAYTGRFFMDYSMNERNSSTIGNRHTSAIQGCYPCAGDDRWVNITLFDTADWNAFCGAIGSPEWTRDERFKTHSSRYENQRTLDALISEWTRQRGHYEVMHQLQAAGVAAGPIMDQRDAFADPHLQERGIFEEVYHEDVGGSHLYVGAPYKMSDMPIKIRRGPVRLGEDNEYVYKQVLGVSDEEYAELERMGHIGMDFPSDEE</sequence>
<keyword evidence="4" id="KW-1185">Reference proteome</keyword>
<proteinExistence type="inferred from homology"/>
<keyword evidence="2" id="KW-0808">Transferase</keyword>
<dbReference type="SUPFAM" id="SSF89796">
    <property type="entry name" value="CoA-transferase family III (CaiB/BaiF)"/>
    <property type="match status" value="1"/>
</dbReference>
<dbReference type="AlphaFoldDB" id="A0AA35SPU7"/>
<evidence type="ECO:0000256" key="2">
    <source>
        <dbReference type="ARBA" id="ARBA00022679"/>
    </source>
</evidence>
<dbReference type="PANTHER" id="PTHR48207:SF3">
    <property type="entry name" value="SUCCINATE--HYDROXYMETHYLGLUTARATE COA-TRANSFERASE"/>
    <property type="match status" value="1"/>
</dbReference>
<dbReference type="Proteomes" id="UP001174909">
    <property type="component" value="Unassembled WGS sequence"/>
</dbReference>
<name>A0AA35SPU7_GEOBA</name>
<dbReference type="InterPro" id="IPR044855">
    <property type="entry name" value="CoA-Trfase_III_dom3_sf"/>
</dbReference>
<comment type="similarity">
    <text evidence="1">Belongs to the CoA-transferase III family.</text>
</comment>
<gene>
    <name evidence="3" type="ORF">GBAR_LOCUS19200</name>
</gene>
<dbReference type="InterPro" id="IPR050483">
    <property type="entry name" value="CoA-transferase_III_domain"/>
</dbReference>
<dbReference type="Gene3D" id="3.40.50.10540">
    <property type="entry name" value="Crotonobetainyl-coa:carnitine coa-transferase, domain 1"/>
    <property type="match status" value="1"/>
</dbReference>
<dbReference type="InterPro" id="IPR023606">
    <property type="entry name" value="CoA-Trfase_III_dom_1_sf"/>
</dbReference>
<comment type="caution">
    <text evidence="3">The sequence shown here is derived from an EMBL/GenBank/DDBJ whole genome shotgun (WGS) entry which is preliminary data.</text>
</comment>
<dbReference type="Gene3D" id="3.30.1540.10">
    <property type="entry name" value="formyl-coa transferase, domain 3"/>
    <property type="match status" value="1"/>
</dbReference>
<accession>A0AA35SPU7</accession>
<dbReference type="GO" id="GO:0008410">
    <property type="term" value="F:CoA-transferase activity"/>
    <property type="evidence" value="ECO:0007669"/>
    <property type="project" value="TreeGrafter"/>
</dbReference>
<evidence type="ECO:0000313" key="4">
    <source>
        <dbReference type="Proteomes" id="UP001174909"/>
    </source>
</evidence>
<organism evidence="3 4">
    <name type="scientific">Geodia barretti</name>
    <name type="common">Barrett's horny sponge</name>
    <dbReference type="NCBI Taxonomy" id="519541"/>
    <lineage>
        <taxon>Eukaryota</taxon>
        <taxon>Metazoa</taxon>
        <taxon>Porifera</taxon>
        <taxon>Demospongiae</taxon>
        <taxon>Heteroscleromorpha</taxon>
        <taxon>Tetractinellida</taxon>
        <taxon>Astrophorina</taxon>
        <taxon>Geodiidae</taxon>
        <taxon>Geodia</taxon>
    </lineage>
</organism>
<protein>
    <submittedName>
        <fullName evidence="3">Succinyl-CoA:(R)-benzylsuccinate CoA-transferase subunit BbsF</fullName>
    </submittedName>
</protein>
<dbReference type="InterPro" id="IPR003673">
    <property type="entry name" value="CoA-Trfase_fam_III"/>
</dbReference>
<reference evidence="3" key="1">
    <citation type="submission" date="2023-03" db="EMBL/GenBank/DDBJ databases">
        <authorList>
            <person name="Steffen K."/>
            <person name="Cardenas P."/>
        </authorList>
    </citation>
    <scope>NUCLEOTIDE SEQUENCE</scope>
</reference>
<evidence type="ECO:0000256" key="1">
    <source>
        <dbReference type="ARBA" id="ARBA00008383"/>
    </source>
</evidence>
<dbReference type="Pfam" id="PF02515">
    <property type="entry name" value="CoA_transf_3"/>
    <property type="match status" value="1"/>
</dbReference>